<dbReference type="InterPro" id="IPR044876">
    <property type="entry name" value="HRDC_dom_sf"/>
</dbReference>
<evidence type="ECO:0000313" key="1">
    <source>
        <dbReference type="EMBL" id="AIF02230.1"/>
    </source>
</evidence>
<dbReference type="Pfam" id="PF03874">
    <property type="entry name" value="RNA_pol_Rpb4"/>
    <property type="match status" value="1"/>
</dbReference>
<dbReference type="SUPFAM" id="SSF47819">
    <property type="entry name" value="HRDC-like"/>
    <property type="match status" value="1"/>
</dbReference>
<dbReference type="GO" id="GO:0006352">
    <property type="term" value="P:DNA-templated transcription initiation"/>
    <property type="evidence" value="ECO:0007669"/>
    <property type="project" value="InterPro"/>
</dbReference>
<name>A0A075GG70_9EURY</name>
<dbReference type="PANTHER" id="PTHR39646:SF1">
    <property type="entry name" value="DNA-DIRECTED RNA POLYMERASE SUBUNIT RPO4"/>
    <property type="match status" value="1"/>
</dbReference>
<dbReference type="GO" id="GO:0000166">
    <property type="term" value="F:nucleotide binding"/>
    <property type="evidence" value="ECO:0007669"/>
    <property type="project" value="InterPro"/>
</dbReference>
<protein>
    <recommendedName>
        <fullName evidence="2">DNA-directed RNA polymerase subunit F</fullName>
    </recommendedName>
</protein>
<dbReference type="GO" id="GO:0030880">
    <property type="term" value="C:RNA polymerase complex"/>
    <property type="evidence" value="ECO:0007669"/>
    <property type="project" value="InterPro"/>
</dbReference>
<dbReference type="AlphaFoldDB" id="A0A075GG70"/>
<accession>A0A075GG70</accession>
<dbReference type="InterPro" id="IPR010924">
    <property type="entry name" value="Rpo4"/>
</dbReference>
<dbReference type="EMBL" id="KF900643">
    <property type="protein sequence ID" value="AIF02230.1"/>
    <property type="molecule type" value="Genomic_DNA"/>
</dbReference>
<dbReference type="PANTHER" id="PTHR39646">
    <property type="entry name" value="RNA POLYMERASE RPB4"/>
    <property type="match status" value="1"/>
</dbReference>
<dbReference type="InterPro" id="IPR005574">
    <property type="entry name" value="Rpb4/RPC9"/>
</dbReference>
<dbReference type="Gene3D" id="1.10.150.80">
    <property type="entry name" value="HRDC domain"/>
    <property type="match status" value="1"/>
</dbReference>
<reference evidence="1" key="1">
    <citation type="journal article" date="2014" name="Genome Biol. Evol.">
        <title>Pangenome evidence for extensive interdomain horizontal transfer affecting lineage core and shell genes in uncultured planktonic thaumarchaeota and euryarchaeota.</title>
        <authorList>
            <person name="Deschamps P."/>
            <person name="Zivanovic Y."/>
            <person name="Moreira D."/>
            <person name="Rodriguez-Valera F."/>
            <person name="Lopez-Garcia P."/>
        </authorList>
    </citation>
    <scope>NUCLEOTIDE SEQUENCE</scope>
</reference>
<dbReference type="InterPro" id="IPR010997">
    <property type="entry name" value="HRDC-like_sf"/>
</dbReference>
<evidence type="ECO:0008006" key="2">
    <source>
        <dbReference type="Google" id="ProtNLM"/>
    </source>
</evidence>
<sequence>MADGVEPVDYATVRDTLLEASKRRGHLSYEQKMALQHAEWAASDDRVGFKTEAKVFAALFNDLIEIEKLAKAPAIAAKIAEMMPVHAEELRAILASKRIAMDTGEIEAVIDIVRKQVA</sequence>
<organism evidence="1">
    <name type="scientific">uncultured marine group II/III euryarchaeote KM3_155_E06</name>
    <dbReference type="NCBI Taxonomy" id="1457897"/>
    <lineage>
        <taxon>Archaea</taxon>
        <taxon>Methanobacteriati</taxon>
        <taxon>Methanobacteriota</taxon>
        <taxon>environmental samples</taxon>
    </lineage>
</organism>
<proteinExistence type="predicted"/>